<dbReference type="EMBL" id="QMDY01000007">
    <property type="protein sequence ID" value="KAB7515549.1"/>
    <property type="molecule type" value="Genomic_DNA"/>
</dbReference>
<evidence type="ECO:0000256" key="1">
    <source>
        <dbReference type="SAM" id="Phobius"/>
    </source>
</evidence>
<reference evidence="5 6" key="1">
    <citation type="submission" date="2019-10" db="EMBL/GenBank/DDBJ databases">
        <title>Unraveling microbial dark matter from salterns through culturing: the case of the genus Halosegnis.</title>
        <authorList>
            <person name="Duran-Viseras A."/>
            <person name="Andrei A.-S."/>
            <person name="Vera-Gargallo B."/>
            <person name="Ghai R."/>
            <person name="Sanchez-Porro C."/>
            <person name="Ventosa A."/>
        </authorList>
    </citation>
    <scope>NUCLEOTIDE SEQUENCE [LARGE SCALE GENOMIC DNA]</scope>
    <source>
        <strain evidence="4 6">F17-44</strain>
        <strain evidence="2 7">F18-79</strain>
        <strain evidence="3 5">F19-13</strain>
    </source>
</reference>
<dbReference type="EMBL" id="QJOW01000001">
    <property type="protein sequence ID" value="KAB7518549.1"/>
    <property type="molecule type" value="Genomic_DNA"/>
</dbReference>
<keyword evidence="7" id="KW-1185">Reference proteome</keyword>
<feature type="transmembrane region" description="Helical" evidence="1">
    <location>
        <begin position="158"/>
        <end position="177"/>
    </location>
</feature>
<keyword evidence="1" id="KW-0472">Membrane</keyword>
<evidence type="ECO:0000313" key="6">
    <source>
        <dbReference type="Proteomes" id="UP000326302"/>
    </source>
</evidence>
<gene>
    <name evidence="2" type="ORF">DM867_11925</name>
    <name evidence="4" type="ORF">DMP03_04125</name>
    <name evidence="3" type="ORF">DP108_11340</name>
</gene>
<evidence type="ECO:0000313" key="2">
    <source>
        <dbReference type="EMBL" id="KAB7512623.1"/>
    </source>
</evidence>
<dbReference type="Proteomes" id="UP000326865">
    <property type="component" value="Unassembled WGS sequence"/>
</dbReference>
<feature type="transmembrane region" description="Helical" evidence="1">
    <location>
        <begin position="218"/>
        <end position="245"/>
    </location>
</feature>
<dbReference type="Proteomes" id="UP000326207">
    <property type="component" value="Unassembled WGS sequence"/>
</dbReference>
<proteinExistence type="predicted"/>
<dbReference type="AlphaFoldDB" id="A0A5N5UB07"/>
<feature type="transmembrane region" description="Helical" evidence="1">
    <location>
        <begin position="95"/>
        <end position="119"/>
    </location>
</feature>
<evidence type="ECO:0000313" key="3">
    <source>
        <dbReference type="EMBL" id="KAB7515549.1"/>
    </source>
</evidence>
<evidence type="ECO:0000313" key="7">
    <source>
        <dbReference type="Proteomes" id="UP000326865"/>
    </source>
</evidence>
<dbReference type="RefSeq" id="WP_152119431.1">
    <property type="nucleotide sequence ID" value="NZ_QJOW01000001.1"/>
</dbReference>
<keyword evidence="1" id="KW-1133">Transmembrane helix</keyword>
<organism evidence="3 5">
    <name type="scientific">Halosegnis rubeus</name>
    <dbReference type="NCBI Taxonomy" id="2212850"/>
    <lineage>
        <taxon>Archaea</taxon>
        <taxon>Methanobacteriati</taxon>
        <taxon>Methanobacteriota</taxon>
        <taxon>Stenosarchaea group</taxon>
        <taxon>Halobacteria</taxon>
        <taxon>Halobacteriales</taxon>
        <taxon>Natronomonadaceae</taxon>
        <taxon>Halosegnis</taxon>
    </lineage>
</organism>
<dbReference type="EMBL" id="QKKZ01000007">
    <property type="protein sequence ID" value="KAB7512623.1"/>
    <property type="molecule type" value="Genomic_DNA"/>
</dbReference>
<accession>A0A5N5U256</accession>
<sequence>MAAEQPREREGIFHGLKVDIVALHESWMQLVFPRQRGREHSVLGKWQPTTTGDKLKYRLWALLGVPLVAFIYPFVLAGFAVRFHATRLDSGVARVGGVGILLLSLLLWGGLTAAARIQFGATAEGFYAVAAASVTAVLASLLALGFRRLGGRFTTVLLGYPFAMTALFLPPIVAALYSPTVADAVLPRSFDLAVYFLDNIAPATLAEMLRASYDLEGVAYVIMWFGVAVPLGWLLGVVVTLANVVRPTEA</sequence>
<accession>A0A5N5UB07</accession>
<feature type="transmembrane region" description="Helical" evidence="1">
    <location>
        <begin position="59"/>
        <end position="83"/>
    </location>
</feature>
<dbReference type="OrthoDB" id="156475at2157"/>
<protein>
    <submittedName>
        <fullName evidence="3">Uncharacterized protein</fullName>
    </submittedName>
</protein>
<evidence type="ECO:0000313" key="4">
    <source>
        <dbReference type="EMBL" id="KAB7518549.1"/>
    </source>
</evidence>
<comment type="caution">
    <text evidence="3">The sequence shown here is derived from an EMBL/GenBank/DDBJ whole genome shotgun (WGS) entry which is preliminary data.</text>
</comment>
<evidence type="ECO:0000313" key="5">
    <source>
        <dbReference type="Proteomes" id="UP000326207"/>
    </source>
</evidence>
<accession>A0A5N5UIG9</accession>
<dbReference type="Proteomes" id="UP000326302">
    <property type="component" value="Unassembled WGS sequence"/>
</dbReference>
<keyword evidence="1" id="KW-0812">Transmembrane</keyword>
<name>A0A5N5UB07_9EURY</name>
<feature type="transmembrane region" description="Helical" evidence="1">
    <location>
        <begin position="125"/>
        <end position="146"/>
    </location>
</feature>